<keyword evidence="2" id="KW-1185">Reference proteome</keyword>
<proteinExistence type="predicted"/>
<dbReference type="AlphaFoldDB" id="A0A9N9D939"/>
<evidence type="ECO:0000313" key="1">
    <source>
        <dbReference type="EMBL" id="CAG8629749.1"/>
    </source>
</evidence>
<sequence length="92" mass="10374">MAPNLPISSTILPARKLSSIQLPSRNVTPLQQVKISSKIISTEQAVKIISWINERTSYSTSEYSYEFDLILASDASDAHSFFGYFWDLCVKK</sequence>
<accession>A0A9N9D939</accession>
<comment type="caution">
    <text evidence="1">The sequence shown here is derived from an EMBL/GenBank/DDBJ whole genome shotgun (WGS) entry which is preliminary data.</text>
</comment>
<name>A0A9N9D939_9GLOM</name>
<organism evidence="1 2">
    <name type="scientific">Acaulospora morrowiae</name>
    <dbReference type="NCBI Taxonomy" id="94023"/>
    <lineage>
        <taxon>Eukaryota</taxon>
        <taxon>Fungi</taxon>
        <taxon>Fungi incertae sedis</taxon>
        <taxon>Mucoromycota</taxon>
        <taxon>Glomeromycotina</taxon>
        <taxon>Glomeromycetes</taxon>
        <taxon>Diversisporales</taxon>
        <taxon>Acaulosporaceae</taxon>
        <taxon>Acaulospora</taxon>
    </lineage>
</organism>
<evidence type="ECO:0000313" key="2">
    <source>
        <dbReference type="Proteomes" id="UP000789342"/>
    </source>
</evidence>
<dbReference type="EMBL" id="CAJVPV010008354">
    <property type="protein sequence ID" value="CAG8629749.1"/>
    <property type="molecule type" value="Genomic_DNA"/>
</dbReference>
<gene>
    <name evidence="1" type="ORF">AMORRO_LOCUS9032</name>
</gene>
<dbReference type="Proteomes" id="UP000789342">
    <property type="component" value="Unassembled WGS sequence"/>
</dbReference>
<reference evidence="1" key="1">
    <citation type="submission" date="2021-06" db="EMBL/GenBank/DDBJ databases">
        <authorList>
            <person name="Kallberg Y."/>
            <person name="Tangrot J."/>
            <person name="Rosling A."/>
        </authorList>
    </citation>
    <scope>NUCLEOTIDE SEQUENCE</scope>
    <source>
        <strain evidence="1">CL551</strain>
    </source>
</reference>
<protein>
    <submittedName>
        <fullName evidence="1">1262_t:CDS:1</fullName>
    </submittedName>
</protein>
<feature type="non-terminal residue" evidence="1">
    <location>
        <position position="92"/>
    </location>
</feature>